<dbReference type="InterPro" id="IPR041916">
    <property type="entry name" value="Anti_sigma_zinc_sf"/>
</dbReference>
<dbReference type="Gene3D" id="1.10.10.1320">
    <property type="entry name" value="Anti-sigma factor, zinc-finger domain"/>
    <property type="match status" value="1"/>
</dbReference>
<proteinExistence type="predicted"/>
<evidence type="ECO:0000256" key="1">
    <source>
        <dbReference type="ARBA" id="ARBA00004167"/>
    </source>
</evidence>
<dbReference type="InterPro" id="IPR051474">
    <property type="entry name" value="Anti-sigma-K/W_factor"/>
</dbReference>
<dbReference type="GO" id="GO:0016020">
    <property type="term" value="C:membrane"/>
    <property type="evidence" value="ECO:0007669"/>
    <property type="project" value="UniProtKB-SubCell"/>
</dbReference>
<dbReference type="RefSeq" id="WP_179905092.1">
    <property type="nucleotide sequence ID" value="NZ_JACBXS010000007.1"/>
</dbReference>
<dbReference type="GO" id="GO:0016989">
    <property type="term" value="F:sigma factor antagonist activity"/>
    <property type="evidence" value="ECO:0007669"/>
    <property type="project" value="TreeGrafter"/>
</dbReference>
<accession>A0A7Z0KXF1</accession>
<evidence type="ECO:0000256" key="3">
    <source>
        <dbReference type="ARBA" id="ARBA00022989"/>
    </source>
</evidence>
<dbReference type="PANTHER" id="PTHR37461">
    <property type="entry name" value="ANTI-SIGMA-K FACTOR RSKA"/>
    <property type="match status" value="1"/>
</dbReference>
<organism evidence="5 6">
    <name type="scientific">Rhabdonatronobacter sediminivivens</name>
    <dbReference type="NCBI Taxonomy" id="2743469"/>
    <lineage>
        <taxon>Bacteria</taxon>
        <taxon>Pseudomonadati</taxon>
        <taxon>Pseudomonadota</taxon>
        <taxon>Alphaproteobacteria</taxon>
        <taxon>Rhodobacterales</taxon>
        <taxon>Paracoccaceae</taxon>
        <taxon>Rhabdonatronobacter</taxon>
    </lineage>
</organism>
<keyword evidence="4" id="KW-0472">Membrane</keyword>
<reference evidence="5 6" key="1">
    <citation type="journal article" date="2000" name="Arch. Microbiol.">
        <title>Rhodobaca bogoriensis gen. nov. and sp. nov., an alkaliphilic purple nonsulfur bacterium from African Rift Valley soda lakes.</title>
        <authorList>
            <person name="Milford A.D."/>
            <person name="Achenbach L.A."/>
            <person name="Jung D.O."/>
            <person name="Madigan M.T."/>
        </authorList>
    </citation>
    <scope>NUCLEOTIDE SEQUENCE [LARGE SCALE GENOMIC DNA]</scope>
    <source>
        <strain evidence="5 6">2376</strain>
    </source>
</reference>
<keyword evidence="3" id="KW-1133">Transmembrane helix</keyword>
<gene>
    <name evidence="5" type="ORF">HUK65_05260</name>
</gene>
<dbReference type="EMBL" id="JACBXS010000007">
    <property type="protein sequence ID" value="NYS24394.1"/>
    <property type="molecule type" value="Genomic_DNA"/>
</dbReference>
<evidence type="ECO:0000256" key="2">
    <source>
        <dbReference type="ARBA" id="ARBA00022692"/>
    </source>
</evidence>
<keyword evidence="6" id="KW-1185">Reference proteome</keyword>
<dbReference type="AlphaFoldDB" id="A0A7Z0KXF1"/>
<dbReference type="Proteomes" id="UP000529417">
    <property type="component" value="Unassembled WGS sequence"/>
</dbReference>
<keyword evidence="2" id="KW-0812">Transmembrane</keyword>
<dbReference type="GO" id="GO:0006417">
    <property type="term" value="P:regulation of translation"/>
    <property type="evidence" value="ECO:0007669"/>
    <property type="project" value="TreeGrafter"/>
</dbReference>
<evidence type="ECO:0000313" key="6">
    <source>
        <dbReference type="Proteomes" id="UP000529417"/>
    </source>
</evidence>
<comment type="caution">
    <text evidence="5">The sequence shown here is derived from an EMBL/GenBank/DDBJ whole genome shotgun (WGS) entry which is preliminary data.</text>
</comment>
<name>A0A7Z0KXF1_9RHOB</name>
<protein>
    <submittedName>
        <fullName evidence="5">Anti-sigma factor</fullName>
    </submittedName>
</protein>
<sequence length="265" mass="29734">MNPPDRRDPADDMELMAYVDGTLPPEDMARVEARLARDPEARDSVAQWRHFDNLLHESARSADTLPPNLKIAALERQLAARLERRRMRAFLLGPRLRQLAASVAIFAAGWGAHAFYGTGSSMMAELPPGFVGPTLAGHYAYVHAAHQRAEFGGDQMTEALAWLSNEMQQRIESPRLERLGYEIDSARLVVVDNEPYAIFYYRNAEDERVTVSMTPRRATQPDYVFRVARFEDDRMAYWSGDQLNYTVVASGGADTLTSLAAAVQE</sequence>
<evidence type="ECO:0000313" key="5">
    <source>
        <dbReference type="EMBL" id="NYS24394.1"/>
    </source>
</evidence>
<dbReference type="PANTHER" id="PTHR37461:SF1">
    <property type="entry name" value="ANTI-SIGMA-K FACTOR RSKA"/>
    <property type="match status" value="1"/>
</dbReference>
<evidence type="ECO:0000256" key="4">
    <source>
        <dbReference type="ARBA" id="ARBA00023136"/>
    </source>
</evidence>
<comment type="subcellular location">
    <subcellularLocation>
        <location evidence="1">Membrane</location>
        <topology evidence="1">Single-pass membrane protein</topology>
    </subcellularLocation>
</comment>